<feature type="transmembrane region" description="Helical" evidence="1">
    <location>
        <begin position="191"/>
        <end position="213"/>
    </location>
</feature>
<feature type="transmembrane region" description="Helical" evidence="1">
    <location>
        <begin position="36"/>
        <end position="57"/>
    </location>
</feature>
<name>A0A3P2A9Z7_9BACE</name>
<organism evidence="2 3">
    <name type="scientific">Prevotella heparinolytica</name>
    <dbReference type="NCBI Taxonomy" id="28113"/>
    <lineage>
        <taxon>Bacteria</taxon>
        <taxon>Pseudomonadati</taxon>
        <taxon>Bacteroidota</taxon>
        <taxon>Bacteroidia</taxon>
        <taxon>Bacteroidales</taxon>
        <taxon>Bacteroidaceae</taxon>
        <taxon>Bacteroides</taxon>
    </lineage>
</organism>
<comment type="caution">
    <text evidence="2">The sequence shown here is derived from an EMBL/GenBank/DDBJ whole genome shotgun (WGS) entry which is preliminary data.</text>
</comment>
<evidence type="ECO:0000313" key="2">
    <source>
        <dbReference type="EMBL" id="RRD92214.1"/>
    </source>
</evidence>
<dbReference type="EMBL" id="RQYF01000013">
    <property type="protein sequence ID" value="RRD92214.1"/>
    <property type="molecule type" value="Genomic_DNA"/>
</dbReference>
<dbReference type="Proteomes" id="UP000279562">
    <property type="component" value="Unassembled WGS sequence"/>
</dbReference>
<dbReference type="AlphaFoldDB" id="A0A3P2A9Z7"/>
<feature type="transmembrane region" description="Helical" evidence="1">
    <location>
        <begin position="163"/>
        <end position="185"/>
    </location>
</feature>
<keyword evidence="1" id="KW-0472">Membrane</keyword>
<reference evidence="2 3" key="1">
    <citation type="submission" date="2018-11" db="EMBL/GenBank/DDBJ databases">
        <title>Genomes From Bacteria Associated with the Canine Oral Cavity: a Test Case for Automated Genome-Based Taxonomic Assignment.</title>
        <authorList>
            <person name="Coil D.A."/>
            <person name="Jospin G."/>
            <person name="Darling A.E."/>
            <person name="Wallis C."/>
            <person name="Davis I.J."/>
            <person name="Harris S."/>
            <person name="Eisen J.A."/>
            <person name="Holcombe L.J."/>
            <person name="O'Flynn C."/>
        </authorList>
    </citation>
    <scope>NUCLEOTIDE SEQUENCE [LARGE SCALE GENOMIC DNA]</scope>
    <source>
        <strain evidence="2 3">OH1047_COT-310</strain>
    </source>
</reference>
<keyword evidence="1" id="KW-0812">Transmembrane</keyword>
<proteinExistence type="predicted"/>
<sequence>MEEILLKDKVVYITPHTYEIKRLNGKWFRSFFQIDVINHVYIIDFMLAWMIVLFSLLQIKTASLHLSSLFGGFLFSLVLSFLKYYQPISIPVGGVRKTYVNNNNQLVIDYIRKKRKLSKAVNLPAETSEREKAIHELQEAGVVTQSGVPYPLRDETTRVRKTGTYTTVVNTFVNIAFYIVLFHVVADGQVLGVSSFSFLFCVFIGIFSVYNLYKRVKAVV</sequence>
<dbReference type="RefSeq" id="WP_125238749.1">
    <property type="nucleotide sequence ID" value="NZ_RQYF01000013.1"/>
</dbReference>
<evidence type="ECO:0000256" key="1">
    <source>
        <dbReference type="SAM" id="Phobius"/>
    </source>
</evidence>
<keyword evidence="1" id="KW-1133">Transmembrane helix</keyword>
<gene>
    <name evidence="2" type="ORF">EII33_04875</name>
</gene>
<keyword evidence="3" id="KW-1185">Reference proteome</keyword>
<evidence type="ECO:0000313" key="3">
    <source>
        <dbReference type="Proteomes" id="UP000279562"/>
    </source>
</evidence>
<accession>A0A3P2A9Z7</accession>
<protein>
    <submittedName>
        <fullName evidence="2">Uncharacterized protein</fullName>
    </submittedName>
</protein>